<protein>
    <submittedName>
        <fullName evidence="2">Uncharacterized protein</fullName>
    </submittedName>
</protein>
<dbReference type="Proteomes" id="UP001178461">
    <property type="component" value="Chromosome 4"/>
</dbReference>
<sequence length="179" mass="19297">MVEPASSFVLSLSTSERARVARRLPIESARKERAKAAGRAARLLPSFPRRCLSEPLFMKGQQVRGEAAPGGVGGGPCRRSVGRVRGGLLLTEGREAEEEEKEEPPAAAAAASASSSSTATSGSPGGGEDTVIQMVHKCKTIPFVSRKQARQHPYHRQLTWLCLFYKTISPVFMTSISHH</sequence>
<keyword evidence="3" id="KW-1185">Reference proteome</keyword>
<reference evidence="2" key="1">
    <citation type="submission" date="2022-12" db="EMBL/GenBank/DDBJ databases">
        <authorList>
            <person name="Alioto T."/>
            <person name="Alioto T."/>
            <person name="Gomez Garrido J."/>
        </authorList>
    </citation>
    <scope>NUCLEOTIDE SEQUENCE</scope>
</reference>
<accession>A0AA35K906</accession>
<name>A0AA35K906_9SAUR</name>
<proteinExistence type="predicted"/>
<gene>
    <name evidence="2" type="ORF">PODLI_1B000314</name>
</gene>
<evidence type="ECO:0000256" key="1">
    <source>
        <dbReference type="SAM" id="MobiDB-lite"/>
    </source>
</evidence>
<feature type="region of interest" description="Disordered" evidence="1">
    <location>
        <begin position="90"/>
        <end position="130"/>
    </location>
</feature>
<feature type="compositionally biased region" description="Low complexity" evidence="1">
    <location>
        <begin position="105"/>
        <end position="122"/>
    </location>
</feature>
<evidence type="ECO:0000313" key="3">
    <source>
        <dbReference type="Proteomes" id="UP001178461"/>
    </source>
</evidence>
<evidence type="ECO:0000313" key="2">
    <source>
        <dbReference type="EMBL" id="CAI5773089.1"/>
    </source>
</evidence>
<dbReference type="EMBL" id="OX395129">
    <property type="protein sequence ID" value="CAI5773089.1"/>
    <property type="molecule type" value="Genomic_DNA"/>
</dbReference>
<dbReference type="AlphaFoldDB" id="A0AA35K906"/>
<organism evidence="2 3">
    <name type="scientific">Podarcis lilfordi</name>
    <name type="common">Lilford's wall lizard</name>
    <dbReference type="NCBI Taxonomy" id="74358"/>
    <lineage>
        <taxon>Eukaryota</taxon>
        <taxon>Metazoa</taxon>
        <taxon>Chordata</taxon>
        <taxon>Craniata</taxon>
        <taxon>Vertebrata</taxon>
        <taxon>Euteleostomi</taxon>
        <taxon>Lepidosauria</taxon>
        <taxon>Squamata</taxon>
        <taxon>Bifurcata</taxon>
        <taxon>Unidentata</taxon>
        <taxon>Episquamata</taxon>
        <taxon>Laterata</taxon>
        <taxon>Lacertibaenia</taxon>
        <taxon>Lacertidae</taxon>
        <taxon>Podarcis</taxon>
    </lineage>
</organism>